<dbReference type="OrthoDB" id="90689at2"/>
<keyword evidence="3 5" id="KW-0472">Membrane</keyword>
<feature type="transmembrane region" description="Helical" evidence="5">
    <location>
        <begin position="25"/>
        <end position="45"/>
    </location>
</feature>
<dbReference type="RefSeq" id="WP_115268203.1">
    <property type="nucleotide sequence ID" value="NZ_UGGU01000002.1"/>
</dbReference>
<keyword evidence="1 5" id="KW-0812">Transmembrane</keyword>
<dbReference type="Pfam" id="PF04610">
    <property type="entry name" value="TrbL"/>
    <property type="match status" value="1"/>
</dbReference>
<evidence type="ECO:0000256" key="4">
    <source>
        <dbReference type="SAM" id="MobiDB-lite"/>
    </source>
</evidence>
<gene>
    <name evidence="6" type="ORF">NCTC10723_00042</name>
</gene>
<feature type="compositionally biased region" description="Low complexity" evidence="4">
    <location>
        <begin position="396"/>
        <end position="442"/>
    </location>
</feature>
<evidence type="ECO:0000256" key="5">
    <source>
        <dbReference type="SAM" id="Phobius"/>
    </source>
</evidence>
<feature type="transmembrane region" description="Helical" evidence="5">
    <location>
        <begin position="179"/>
        <end position="201"/>
    </location>
</feature>
<dbReference type="GO" id="GO:0030255">
    <property type="term" value="P:protein secretion by the type IV secretion system"/>
    <property type="evidence" value="ECO:0007669"/>
    <property type="project" value="InterPro"/>
</dbReference>
<evidence type="ECO:0000256" key="3">
    <source>
        <dbReference type="ARBA" id="ARBA00023136"/>
    </source>
</evidence>
<feature type="region of interest" description="Disordered" evidence="4">
    <location>
        <begin position="355"/>
        <end position="464"/>
    </location>
</feature>
<evidence type="ECO:0000313" key="6">
    <source>
        <dbReference type="EMBL" id="STO28731.1"/>
    </source>
</evidence>
<feature type="compositionally biased region" description="Low complexity" evidence="4">
    <location>
        <begin position="370"/>
        <end position="383"/>
    </location>
</feature>
<proteinExistence type="predicted"/>
<feature type="transmembrane region" description="Helical" evidence="5">
    <location>
        <begin position="222"/>
        <end position="244"/>
    </location>
</feature>
<accession>A0A377GQG9</accession>
<keyword evidence="7" id="KW-1185">Reference proteome</keyword>
<feature type="compositionally biased region" description="Basic and acidic residues" evidence="4">
    <location>
        <begin position="356"/>
        <end position="369"/>
    </location>
</feature>
<reference evidence="6 7" key="1">
    <citation type="submission" date="2018-06" db="EMBL/GenBank/DDBJ databases">
        <authorList>
            <consortium name="Pathogen Informatics"/>
            <person name="Doyle S."/>
        </authorList>
    </citation>
    <scope>NUCLEOTIDE SEQUENCE [LARGE SCALE GENOMIC DNA]</scope>
    <source>
        <strain evidence="6 7">NCTC10723</strain>
    </source>
</reference>
<dbReference type="InterPro" id="IPR007688">
    <property type="entry name" value="Conjugal_tfr_TrbL/VirB6"/>
</dbReference>
<evidence type="ECO:0000256" key="1">
    <source>
        <dbReference type="ARBA" id="ARBA00022692"/>
    </source>
</evidence>
<evidence type="ECO:0000313" key="7">
    <source>
        <dbReference type="Proteomes" id="UP000255328"/>
    </source>
</evidence>
<feature type="transmembrane region" description="Helical" evidence="5">
    <location>
        <begin position="264"/>
        <end position="290"/>
    </location>
</feature>
<feature type="transmembrane region" description="Helical" evidence="5">
    <location>
        <begin position="127"/>
        <end position="148"/>
    </location>
</feature>
<name>A0A377GQG9_9FUSO</name>
<feature type="compositionally biased region" description="Polar residues" evidence="4">
    <location>
        <begin position="384"/>
        <end position="395"/>
    </location>
</feature>
<dbReference type="NCBIfam" id="TIGR02783">
    <property type="entry name" value="TrbL_P"/>
    <property type="match status" value="1"/>
</dbReference>
<dbReference type="EMBL" id="UGGU01000002">
    <property type="protein sequence ID" value="STO28731.1"/>
    <property type="molecule type" value="Genomic_DNA"/>
</dbReference>
<feature type="transmembrane region" description="Helical" evidence="5">
    <location>
        <begin position="57"/>
        <end position="74"/>
    </location>
</feature>
<protein>
    <submittedName>
        <fullName evidence="6">Conjugal transfer protein TrbL</fullName>
    </submittedName>
</protein>
<evidence type="ECO:0000256" key="2">
    <source>
        <dbReference type="ARBA" id="ARBA00022989"/>
    </source>
</evidence>
<dbReference type="AlphaFoldDB" id="A0A377GQG9"/>
<dbReference type="Proteomes" id="UP000255328">
    <property type="component" value="Unassembled WGS sequence"/>
</dbReference>
<organism evidence="6 7">
    <name type="scientific">Fusobacterium necrogenes</name>
    <dbReference type="NCBI Taxonomy" id="858"/>
    <lineage>
        <taxon>Bacteria</taxon>
        <taxon>Fusobacteriati</taxon>
        <taxon>Fusobacteriota</taxon>
        <taxon>Fusobacteriia</taxon>
        <taxon>Fusobacteriales</taxon>
        <taxon>Fusobacteriaceae</taxon>
        <taxon>Fusobacterium</taxon>
    </lineage>
</organism>
<dbReference type="InterPro" id="IPR014150">
    <property type="entry name" value="Conjugal_tfr_TrbL"/>
</dbReference>
<sequence length="464" mass="48360">MNTLTEVLSIFLKAIINIPDNLKNISLGLLCVFTIIDITLEVFNLEETDWNKYIIKKVFRVGILIYLITNWSWLLKEVMLGFLKIGKAAINISVGNKDFIDNPSDIIDLGIDLGFKILDQGSWSAPLTYLVLGIIFLLIIIGFFFLAFSVIITSIEYYFLTGIAIIFLPFGTLKVGENYYTNVFKLVVGCGIKMCILNLIMLISQPIIDNLTMNLGNKTNNFLHAAAVIIILAYIALQIPSMAASLMTGSPALNASAALQTGLAGLRTAVAGVGAAATTIAAGAGAYAGAMGGANSMADKGGMAGSKLGGAIGGIFGPGGVAVGQAIGGAFGTAVGGVAGMASGAAQGAYSSLNKNKGETKTDNKKEDNNANNKATNANNKTTPSNTNGNTDSGSVNTDTGTTPSNTNGNTDSGSVNTDTGTTPSNTNSNTDNGSANTNTGSKLKREDMYSNINHKTKLNGEEI</sequence>
<keyword evidence="2 5" id="KW-1133">Transmembrane helix</keyword>
<feature type="transmembrane region" description="Helical" evidence="5">
    <location>
        <begin position="155"/>
        <end position="173"/>
    </location>
</feature>